<dbReference type="Pfam" id="PF12804">
    <property type="entry name" value="NTP_transf_3"/>
    <property type="match status" value="1"/>
</dbReference>
<dbReference type="CDD" id="cd04182">
    <property type="entry name" value="GT_2_like_f"/>
    <property type="match status" value="1"/>
</dbReference>
<protein>
    <submittedName>
        <fullName evidence="2">Molybdenum cofactor cytidylyltransferase</fullName>
        <ecNumber evidence="2">2.7.7.76</ecNumber>
    </submittedName>
</protein>
<dbReference type="EMBL" id="JACSQZ010000051">
    <property type="protein sequence ID" value="MBD7915943.1"/>
    <property type="molecule type" value="Genomic_DNA"/>
</dbReference>
<name>A0ABR8Q6A4_9CLOT</name>
<keyword evidence="2" id="KW-0548">Nucleotidyltransferase</keyword>
<proteinExistence type="predicted"/>
<dbReference type="SUPFAM" id="SSF53448">
    <property type="entry name" value="Nucleotide-diphospho-sugar transferases"/>
    <property type="match status" value="1"/>
</dbReference>
<dbReference type="PANTHER" id="PTHR43777">
    <property type="entry name" value="MOLYBDENUM COFACTOR CYTIDYLYLTRANSFERASE"/>
    <property type="match status" value="1"/>
</dbReference>
<dbReference type="InterPro" id="IPR017696">
    <property type="entry name" value="Mo_hydrolase_YgfJ"/>
</dbReference>
<dbReference type="GO" id="GO:0061602">
    <property type="term" value="F:molybdenum cofactor cytidylyltransferase activity"/>
    <property type="evidence" value="ECO:0007669"/>
    <property type="project" value="UniProtKB-EC"/>
</dbReference>
<dbReference type="PANTHER" id="PTHR43777:SF1">
    <property type="entry name" value="MOLYBDENUM COFACTOR CYTIDYLYLTRANSFERASE"/>
    <property type="match status" value="1"/>
</dbReference>
<dbReference type="NCBIfam" id="TIGR03310">
    <property type="entry name" value="matur_MocA_YgfJ"/>
    <property type="match status" value="1"/>
</dbReference>
<comment type="caution">
    <text evidence="2">The sequence shown here is derived from an EMBL/GenBank/DDBJ whole genome shotgun (WGS) entry which is preliminary data.</text>
</comment>
<dbReference type="Gene3D" id="3.90.550.10">
    <property type="entry name" value="Spore Coat Polysaccharide Biosynthesis Protein SpsA, Chain A"/>
    <property type="match status" value="1"/>
</dbReference>
<gene>
    <name evidence="2" type="primary">mocA</name>
    <name evidence="2" type="ORF">H9660_12380</name>
</gene>
<keyword evidence="3" id="KW-1185">Reference proteome</keyword>
<dbReference type="InterPro" id="IPR029044">
    <property type="entry name" value="Nucleotide-diphossugar_trans"/>
</dbReference>
<dbReference type="EC" id="2.7.7.76" evidence="2"/>
<feature type="domain" description="MobA-like NTP transferase" evidence="1">
    <location>
        <begin position="3"/>
        <end position="159"/>
    </location>
</feature>
<evidence type="ECO:0000259" key="1">
    <source>
        <dbReference type="Pfam" id="PF12804"/>
    </source>
</evidence>
<dbReference type="RefSeq" id="WP_191750695.1">
    <property type="nucleotide sequence ID" value="NZ_JACSQZ010000051.1"/>
</dbReference>
<evidence type="ECO:0000313" key="3">
    <source>
        <dbReference type="Proteomes" id="UP000640335"/>
    </source>
</evidence>
<sequence length="189" mass="21548">MNGIILASGYSTRMGKNKLMMKINNEEIIKHVIKEVKKSNINNVILVAREKDVLDIGKDFEIKIFENKAAHLGQSTSIKIGIRNCENNENYMFFCGDQPFVDFESINKLIEVSNKHKDNIIVPKVNGRIGSPVIFPKVYKTELSLLTGDVGGREIIKNNKENIIYVEIDNLLFLEDIDTEEDYKNLSKL</sequence>
<evidence type="ECO:0000313" key="2">
    <source>
        <dbReference type="EMBL" id="MBD7915943.1"/>
    </source>
</evidence>
<dbReference type="InterPro" id="IPR025877">
    <property type="entry name" value="MobA-like_NTP_Trfase"/>
</dbReference>
<organism evidence="2 3">
    <name type="scientific">Clostridium gallinarum</name>
    <dbReference type="NCBI Taxonomy" id="2762246"/>
    <lineage>
        <taxon>Bacteria</taxon>
        <taxon>Bacillati</taxon>
        <taxon>Bacillota</taxon>
        <taxon>Clostridia</taxon>
        <taxon>Eubacteriales</taxon>
        <taxon>Clostridiaceae</taxon>
        <taxon>Clostridium</taxon>
    </lineage>
</organism>
<keyword evidence="2" id="KW-0808">Transferase</keyword>
<reference evidence="2 3" key="1">
    <citation type="submission" date="2020-08" db="EMBL/GenBank/DDBJ databases">
        <title>A Genomic Blueprint of the Chicken Gut Microbiome.</title>
        <authorList>
            <person name="Gilroy R."/>
            <person name="Ravi A."/>
            <person name="Getino M."/>
            <person name="Pursley I."/>
            <person name="Horton D.L."/>
            <person name="Alikhan N.-F."/>
            <person name="Baker D."/>
            <person name="Gharbi K."/>
            <person name="Hall N."/>
            <person name="Watson M."/>
            <person name="Adriaenssens E.M."/>
            <person name="Foster-Nyarko E."/>
            <person name="Jarju S."/>
            <person name="Secka A."/>
            <person name="Antonio M."/>
            <person name="Oren A."/>
            <person name="Chaudhuri R."/>
            <person name="La Ragione R.M."/>
            <person name="Hildebrand F."/>
            <person name="Pallen M.J."/>
        </authorList>
    </citation>
    <scope>NUCLEOTIDE SEQUENCE [LARGE SCALE GENOMIC DNA]</scope>
    <source>
        <strain evidence="2 3">Sa3CUN1</strain>
    </source>
</reference>
<dbReference type="Proteomes" id="UP000640335">
    <property type="component" value="Unassembled WGS sequence"/>
</dbReference>
<accession>A0ABR8Q6A4</accession>